<organism evidence="2">
    <name type="scientific">Eutreptiella gymnastica</name>
    <dbReference type="NCBI Taxonomy" id="73025"/>
    <lineage>
        <taxon>Eukaryota</taxon>
        <taxon>Discoba</taxon>
        <taxon>Euglenozoa</taxon>
        <taxon>Euglenida</taxon>
        <taxon>Spirocuta</taxon>
        <taxon>Euglenophyceae</taxon>
        <taxon>Eutreptiales</taxon>
        <taxon>Eutreptiaceae</taxon>
        <taxon>Eutreptiella</taxon>
    </lineage>
</organism>
<evidence type="ECO:0000313" key="2">
    <source>
        <dbReference type="EMBL" id="CAE0824327.1"/>
    </source>
</evidence>
<sequence>MPLAGGRGWWCDNLFEPQRGLGPGQSHPRPPRAAASPPTASDPRLSPPSRPLVACARAFPYVCSARARASATTHDCTRVDARVVQDMAHIYRILHLAQLLVLDSRSPGRESLGLRGAAPQGDCGAAFSDLV</sequence>
<accession>A0A7S4G3S2</accession>
<protein>
    <submittedName>
        <fullName evidence="2">Uncharacterized protein</fullName>
    </submittedName>
</protein>
<dbReference type="AlphaFoldDB" id="A0A7S4G3S2"/>
<feature type="compositionally biased region" description="Low complexity" evidence="1">
    <location>
        <begin position="32"/>
        <end position="44"/>
    </location>
</feature>
<dbReference type="EMBL" id="HBJA01103089">
    <property type="protein sequence ID" value="CAE0824327.1"/>
    <property type="molecule type" value="Transcribed_RNA"/>
</dbReference>
<reference evidence="2" key="1">
    <citation type="submission" date="2021-01" db="EMBL/GenBank/DDBJ databases">
        <authorList>
            <person name="Corre E."/>
            <person name="Pelletier E."/>
            <person name="Niang G."/>
            <person name="Scheremetjew M."/>
            <person name="Finn R."/>
            <person name="Kale V."/>
            <person name="Holt S."/>
            <person name="Cochrane G."/>
            <person name="Meng A."/>
            <person name="Brown T."/>
            <person name="Cohen L."/>
        </authorList>
    </citation>
    <scope>NUCLEOTIDE SEQUENCE</scope>
    <source>
        <strain evidence="2">CCMP1594</strain>
    </source>
</reference>
<gene>
    <name evidence="2" type="ORF">EGYM00163_LOCUS35534</name>
</gene>
<proteinExistence type="predicted"/>
<feature type="region of interest" description="Disordered" evidence="1">
    <location>
        <begin position="20"/>
        <end position="49"/>
    </location>
</feature>
<evidence type="ECO:0000256" key="1">
    <source>
        <dbReference type="SAM" id="MobiDB-lite"/>
    </source>
</evidence>
<name>A0A7S4G3S2_9EUGL</name>